<dbReference type="AlphaFoldDB" id="A0A1M7YFT3"/>
<keyword evidence="2" id="KW-1185">Reference proteome</keyword>
<sequence>MISAINNKGLLRFMMYESTMTAGVLLKFMKRLIKDADRKLFAGHFESAPCNFGAAMARKR</sequence>
<name>A0A1M7YFT3_9BACT</name>
<reference evidence="1 2" key="1">
    <citation type="submission" date="2016-12" db="EMBL/GenBank/DDBJ databases">
        <authorList>
            <person name="Song W.-J."/>
            <person name="Kurnit D.M."/>
        </authorList>
    </citation>
    <scope>NUCLEOTIDE SEQUENCE [LARGE SCALE GENOMIC DNA]</scope>
    <source>
        <strain evidence="1 2">DSM 18488</strain>
    </source>
</reference>
<dbReference type="STRING" id="1121416.SAMN02745220_04033"/>
<dbReference type="EMBL" id="FRFE01000025">
    <property type="protein sequence ID" value="SHO51480.1"/>
    <property type="molecule type" value="Genomic_DNA"/>
</dbReference>
<organism evidence="1 2">
    <name type="scientific">Desulfopila aestuarii DSM 18488</name>
    <dbReference type="NCBI Taxonomy" id="1121416"/>
    <lineage>
        <taxon>Bacteria</taxon>
        <taxon>Pseudomonadati</taxon>
        <taxon>Thermodesulfobacteriota</taxon>
        <taxon>Desulfobulbia</taxon>
        <taxon>Desulfobulbales</taxon>
        <taxon>Desulfocapsaceae</taxon>
        <taxon>Desulfopila</taxon>
    </lineage>
</organism>
<dbReference type="Proteomes" id="UP000184603">
    <property type="component" value="Unassembled WGS sequence"/>
</dbReference>
<evidence type="ECO:0000313" key="1">
    <source>
        <dbReference type="EMBL" id="SHO51480.1"/>
    </source>
</evidence>
<evidence type="ECO:0000313" key="2">
    <source>
        <dbReference type="Proteomes" id="UP000184603"/>
    </source>
</evidence>
<accession>A0A1M7YFT3</accession>
<proteinExistence type="predicted"/>
<protein>
    <submittedName>
        <fullName evidence="1">Uncharacterized protein</fullName>
    </submittedName>
</protein>
<gene>
    <name evidence="1" type="ORF">SAMN02745220_04033</name>
</gene>